<gene>
    <name evidence="2" type="ORF">C10C_0759</name>
</gene>
<name>A0A2R8FC47_9CHLA</name>
<dbReference type="SUPFAM" id="SSF81343">
    <property type="entry name" value="Fumarate reductase respiratory complex transmembrane subunits"/>
    <property type="match status" value="1"/>
</dbReference>
<dbReference type="InterPro" id="IPR034804">
    <property type="entry name" value="SQR/QFR_C/D"/>
</dbReference>
<keyword evidence="1" id="KW-0472">Membrane</keyword>
<feature type="transmembrane region" description="Helical" evidence="1">
    <location>
        <begin position="268"/>
        <end position="293"/>
    </location>
</feature>
<feature type="transmembrane region" description="Helical" evidence="1">
    <location>
        <begin position="124"/>
        <end position="142"/>
    </location>
</feature>
<organism evidence="2 3">
    <name type="scientific">Chlamydia serpentis</name>
    <dbReference type="NCBI Taxonomy" id="1967782"/>
    <lineage>
        <taxon>Bacteria</taxon>
        <taxon>Pseudomonadati</taxon>
        <taxon>Chlamydiota</taxon>
        <taxon>Chlamydiia</taxon>
        <taxon>Chlamydiales</taxon>
        <taxon>Chlamydiaceae</taxon>
        <taxon>Chlamydia/Chlamydophila group</taxon>
        <taxon>Chlamydia</taxon>
    </lineage>
</organism>
<evidence type="ECO:0000256" key="1">
    <source>
        <dbReference type="SAM" id="Phobius"/>
    </source>
</evidence>
<proteinExistence type="predicted"/>
<keyword evidence="1 2" id="KW-0812">Transmembrane</keyword>
<keyword evidence="1" id="KW-1133">Transmembrane helix</keyword>
<feature type="transmembrane region" description="Helical" evidence="1">
    <location>
        <begin position="21"/>
        <end position="43"/>
    </location>
</feature>
<reference evidence="3" key="1">
    <citation type="submission" date="2017-11" db="EMBL/GenBank/DDBJ databases">
        <authorList>
            <person name="Seth-Smith MB H."/>
        </authorList>
    </citation>
    <scope>NUCLEOTIDE SEQUENCE [LARGE SCALE GENOMIC DNA]</scope>
</reference>
<accession>A0A2R8FC47</accession>
<feature type="transmembrane region" description="Helical" evidence="1">
    <location>
        <begin position="230"/>
        <end position="248"/>
    </location>
</feature>
<dbReference type="AlphaFoldDB" id="A0A2R8FC47"/>
<dbReference type="InterPro" id="IPR016002">
    <property type="entry name" value="Succ_DH_cyt_b558_Firmicute"/>
</dbReference>
<dbReference type="CDD" id="cd03497">
    <property type="entry name" value="SQR_TypeB_1_TM"/>
    <property type="match status" value="1"/>
</dbReference>
<evidence type="ECO:0000313" key="2">
    <source>
        <dbReference type="EMBL" id="SPN73902.1"/>
    </source>
</evidence>
<evidence type="ECO:0000313" key="3">
    <source>
        <dbReference type="Proteomes" id="UP000244926"/>
    </source>
</evidence>
<sequence>MSRREIYPEASQKKVKYYLAFALRCVHSLAGIAFTLFLCEHLFTNMLASSYFSEGKGFIAMVNSFHRVPGLKIIEVVCLALPFLCHVIIGTVYLFQGKSNCYVNEGNRPYLPYAKNYAYTWQRWTAWILLFGIAFHVAHLRFVRYPLHVHIEGTSYYAVAIQPSRYNAIVKGTKDFLVMNVPPGASMIEVPHAVLDDVDMQLFSENSFYLLTPSAGTAFLYVVRDALGSLAVALLYTILVIAAAFHGFNGLWTFCSRWGIVISLKLQALVRVLCYLAMVVVSAMGLSVIWNLYNVA</sequence>
<keyword evidence="3" id="KW-1185">Reference proteome</keyword>
<dbReference type="KEGG" id="csee:C10C_0759"/>
<dbReference type="EMBL" id="LT993738">
    <property type="protein sequence ID" value="SPN73902.1"/>
    <property type="molecule type" value="Genomic_DNA"/>
</dbReference>
<dbReference type="Gene3D" id="1.20.1300.10">
    <property type="entry name" value="Fumarate reductase/succinate dehydrogenase, transmembrane subunit"/>
    <property type="match status" value="1"/>
</dbReference>
<protein>
    <submittedName>
        <fullName evidence="2">Succinate dehydrogenase/fumarate reductase, cytochrome b subunit,succinate dehydrogenase (Or fumarate reductase) cytochrome b subunit, b558 family,Succinate dehydrogenase/Fumarate reductase transme...</fullName>
    </submittedName>
</protein>
<feature type="transmembrane region" description="Helical" evidence="1">
    <location>
        <begin position="73"/>
        <end position="95"/>
    </location>
</feature>
<dbReference type="GO" id="GO:0016020">
    <property type="term" value="C:membrane"/>
    <property type="evidence" value="ECO:0007669"/>
    <property type="project" value="InterPro"/>
</dbReference>
<dbReference type="OrthoDB" id="9789209at2"/>
<dbReference type="Proteomes" id="UP000244926">
    <property type="component" value="Chromosome I"/>
</dbReference>
<dbReference type="RefSeq" id="WP_108896845.1">
    <property type="nucleotide sequence ID" value="NZ_LT993738.1"/>
</dbReference>